<gene>
    <name evidence="1" type="ORF">SK128_002430</name>
</gene>
<dbReference type="Proteomes" id="UP001381693">
    <property type="component" value="Unassembled WGS sequence"/>
</dbReference>
<evidence type="ECO:0000313" key="2">
    <source>
        <dbReference type="Proteomes" id="UP001381693"/>
    </source>
</evidence>
<keyword evidence="2" id="KW-1185">Reference proteome</keyword>
<protein>
    <submittedName>
        <fullName evidence="1">Uncharacterized protein</fullName>
    </submittedName>
</protein>
<dbReference type="AlphaFoldDB" id="A0AAN8WDG2"/>
<proteinExistence type="predicted"/>
<feature type="non-terminal residue" evidence="1">
    <location>
        <position position="1"/>
    </location>
</feature>
<organism evidence="1 2">
    <name type="scientific">Halocaridina rubra</name>
    <name type="common">Hawaiian red shrimp</name>
    <dbReference type="NCBI Taxonomy" id="373956"/>
    <lineage>
        <taxon>Eukaryota</taxon>
        <taxon>Metazoa</taxon>
        <taxon>Ecdysozoa</taxon>
        <taxon>Arthropoda</taxon>
        <taxon>Crustacea</taxon>
        <taxon>Multicrustacea</taxon>
        <taxon>Malacostraca</taxon>
        <taxon>Eumalacostraca</taxon>
        <taxon>Eucarida</taxon>
        <taxon>Decapoda</taxon>
        <taxon>Pleocyemata</taxon>
        <taxon>Caridea</taxon>
        <taxon>Atyoidea</taxon>
        <taxon>Atyidae</taxon>
        <taxon>Halocaridina</taxon>
    </lineage>
</organism>
<comment type="caution">
    <text evidence="1">The sequence shown here is derived from an EMBL/GenBank/DDBJ whole genome shotgun (WGS) entry which is preliminary data.</text>
</comment>
<reference evidence="1 2" key="1">
    <citation type="submission" date="2023-11" db="EMBL/GenBank/DDBJ databases">
        <title>Halocaridina rubra genome assembly.</title>
        <authorList>
            <person name="Smith C."/>
        </authorList>
    </citation>
    <scope>NUCLEOTIDE SEQUENCE [LARGE SCALE GENOMIC DNA]</scope>
    <source>
        <strain evidence="1">EP-1</strain>
        <tissue evidence="1">Whole</tissue>
    </source>
</reference>
<dbReference type="EMBL" id="JAXCGZ010021283">
    <property type="protein sequence ID" value="KAK7054615.1"/>
    <property type="molecule type" value="Genomic_DNA"/>
</dbReference>
<accession>A0AAN8WDG2</accession>
<sequence length="51" mass="6202">QPAYYAGKTPRLPFFLCATDRPIFKSAYRELTSAYIEDRIFRYFHETWNLH</sequence>
<feature type="non-terminal residue" evidence="1">
    <location>
        <position position="51"/>
    </location>
</feature>
<evidence type="ECO:0000313" key="1">
    <source>
        <dbReference type="EMBL" id="KAK7054615.1"/>
    </source>
</evidence>
<name>A0AAN8WDG2_HALRR</name>